<comment type="subcellular location">
    <subcellularLocation>
        <location evidence="5">Cell membrane</location>
        <topology evidence="5">Multi-pass membrane protein</topology>
    </subcellularLocation>
    <subcellularLocation>
        <location evidence="1">Membrane</location>
        <topology evidence="1">Multi-pass membrane protein</topology>
    </subcellularLocation>
</comment>
<gene>
    <name evidence="6" type="ORF">ENJ96_09980</name>
</gene>
<comment type="similarity">
    <text evidence="5">Belongs to the 4-toluene sulfonate uptake permease (TSUP) (TC 2.A.102) family.</text>
</comment>
<keyword evidence="3 5" id="KW-1133">Transmembrane helix</keyword>
<dbReference type="EMBL" id="DROK01000296">
    <property type="protein sequence ID" value="HHI98157.1"/>
    <property type="molecule type" value="Genomic_DNA"/>
</dbReference>
<reference evidence="6" key="1">
    <citation type="journal article" date="2020" name="mSystems">
        <title>Genome- and Community-Level Interaction Insights into Carbon Utilization and Element Cycling Functions of Hydrothermarchaeota in Hydrothermal Sediment.</title>
        <authorList>
            <person name="Zhou Z."/>
            <person name="Liu Y."/>
            <person name="Xu W."/>
            <person name="Pan J."/>
            <person name="Luo Z.H."/>
            <person name="Li M."/>
        </authorList>
    </citation>
    <scope>NUCLEOTIDE SEQUENCE [LARGE SCALE GENOMIC DNA]</scope>
    <source>
        <strain evidence="6">HyVt-533</strain>
    </source>
</reference>
<dbReference type="AlphaFoldDB" id="A0A7V5P1I3"/>
<dbReference type="InterPro" id="IPR002781">
    <property type="entry name" value="TM_pro_TauE-like"/>
</dbReference>
<feature type="transmembrane region" description="Helical" evidence="5">
    <location>
        <begin position="284"/>
        <end position="307"/>
    </location>
</feature>
<feature type="transmembrane region" description="Helical" evidence="5">
    <location>
        <begin position="247"/>
        <end position="272"/>
    </location>
</feature>
<dbReference type="GO" id="GO:0005886">
    <property type="term" value="C:plasma membrane"/>
    <property type="evidence" value="ECO:0007669"/>
    <property type="project" value="UniProtKB-SubCell"/>
</dbReference>
<feature type="transmembrane region" description="Helical" evidence="5">
    <location>
        <begin position="142"/>
        <end position="161"/>
    </location>
</feature>
<feature type="transmembrane region" description="Helical" evidence="5">
    <location>
        <begin position="343"/>
        <end position="361"/>
    </location>
</feature>
<evidence type="ECO:0000313" key="6">
    <source>
        <dbReference type="EMBL" id="HHI98157.1"/>
    </source>
</evidence>
<keyword evidence="4 5" id="KW-0472">Membrane</keyword>
<feature type="transmembrane region" description="Helical" evidence="5">
    <location>
        <begin position="313"/>
        <end position="331"/>
    </location>
</feature>
<protein>
    <recommendedName>
        <fullName evidence="5">Probable membrane transporter protein</fullName>
    </recommendedName>
</protein>
<evidence type="ECO:0000256" key="1">
    <source>
        <dbReference type="ARBA" id="ARBA00004141"/>
    </source>
</evidence>
<dbReference type="InterPro" id="IPR051598">
    <property type="entry name" value="TSUP/Inactive_protease-like"/>
</dbReference>
<sequence length="373" mass="39765">MAGVAGCNVLLNDSLGLKGKLGKIIAKTPVCTPTCTKGCIDPNAPRGYLGIPGAPKPNPIAGLLWAIWVGWIFSTVGAFGGIMAGVGHITIFGLANYAKSFKKTNPALNKFLTDTIRVSNMFLVGLSALVSTVNYWRMKRIVGPLAIALAIGAVGGAVGIAELTAGKISLKAYIGYFGLAVFAVAGFMWYGTTERARAKRKAAREAAKRFEEAAKKGGEAEGVKVVKFGLTECVFTFYGVEFRFNPVLAALGGLVIATIAVFLGIGGGFLLVPFMTDIVKLPMFIVAGTSAFVVFVKMVVGITTYMVLKGVQVWWPLIGTELIGIFIGSMVGPRTQKYIPDIWLKRLFVILAIYVGLRYTSKGFLGRSIVPPY</sequence>
<evidence type="ECO:0000256" key="5">
    <source>
        <dbReference type="RuleBase" id="RU363041"/>
    </source>
</evidence>
<accession>A0A7V5P1I3</accession>
<evidence type="ECO:0000256" key="3">
    <source>
        <dbReference type="ARBA" id="ARBA00022989"/>
    </source>
</evidence>
<dbReference type="Proteomes" id="UP000886101">
    <property type="component" value="Unassembled WGS sequence"/>
</dbReference>
<keyword evidence="5" id="KW-1003">Cell membrane</keyword>
<keyword evidence="2 5" id="KW-0812">Transmembrane</keyword>
<dbReference type="PANTHER" id="PTHR43701:SF2">
    <property type="entry name" value="MEMBRANE TRANSPORTER PROTEIN YJNA-RELATED"/>
    <property type="match status" value="1"/>
</dbReference>
<name>A0A7V5P1I3_9BACT</name>
<proteinExistence type="inferred from homology"/>
<feature type="transmembrane region" description="Helical" evidence="5">
    <location>
        <begin position="65"/>
        <end position="97"/>
    </location>
</feature>
<organism evidence="6">
    <name type="scientific">Thermodesulfatator atlanticus</name>
    <dbReference type="NCBI Taxonomy" id="501497"/>
    <lineage>
        <taxon>Bacteria</taxon>
        <taxon>Pseudomonadati</taxon>
        <taxon>Thermodesulfobacteriota</taxon>
        <taxon>Thermodesulfobacteria</taxon>
        <taxon>Thermodesulfobacteriales</taxon>
        <taxon>Thermodesulfatatoraceae</taxon>
        <taxon>Thermodesulfatator</taxon>
    </lineage>
</organism>
<evidence type="ECO:0000256" key="4">
    <source>
        <dbReference type="ARBA" id="ARBA00023136"/>
    </source>
</evidence>
<comment type="caution">
    <text evidence="6">The sequence shown here is derived from an EMBL/GenBank/DDBJ whole genome shotgun (WGS) entry which is preliminary data.</text>
</comment>
<feature type="transmembrane region" description="Helical" evidence="5">
    <location>
        <begin position="173"/>
        <end position="191"/>
    </location>
</feature>
<dbReference type="PANTHER" id="PTHR43701">
    <property type="entry name" value="MEMBRANE TRANSPORTER PROTEIN MJ0441-RELATED"/>
    <property type="match status" value="1"/>
</dbReference>
<evidence type="ECO:0000256" key="2">
    <source>
        <dbReference type="ARBA" id="ARBA00022692"/>
    </source>
</evidence>
<dbReference type="Pfam" id="PF01925">
    <property type="entry name" value="TauE"/>
    <property type="match status" value="1"/>
</dbReference>